<name>A0ACB6FIF3_9PLEO</name>
<gene>
    <name evidence="1" type="ORF">AG0111_0g7628</name>
</gene>
<comment type="caution">
    <text evidence="1">The sequence shown here is derived from an EMBL/GenBank/DDBJ whole genome shotgun (WGS) entry which is preliminary data.</text>
</comment>
<reference evidence="1 2" key="1">
    <citation type="journal article" date="2019" name="bioRxiv">
        <title>Genomics, evolutionary history and diagnostics of the Alternaria alternata species group including apple and Asian pear pathotypes.</title>
        <authorList>
            <person name="Armitage A.D."/>
            <person name="Cockerton H.M."/>
            <person name="Sreenivasaprasad S."/>
            <person name="Woodhall J.W."/>
            <person name="Lane C.R."/>
            <person name="Harrison R.J."/>
            <person name="Clarkson J.P."/>
        </authorList>
    </citation>
    <scope>NUCLEOTIDE SEQUENCE [LARGE SCALE GENOMIC DNA]</scope>
    <source>
        <strain evidence="1 2">FERA 650</strain>
    </source>
</reference>
<keyword evidence="2" id="KW-1185">Reference proteome</keyword>
<proteinExistence type="predicted"/>
<dbReference type="EMBL" id="PDWZ02000007">
    <property type="protein sequence ID" value="KAB2104178.1"/>
    <property type="molecule type" value="Genomic_DNA"/>
</dbReference>
<evidence type="ECO:0000313" key="1">
    <source>
        <dbReference type="EMBL" id="KAB2104178.1"/>
    </source>
</evidence>
<sequence>MQLLASAPTANHASDYPTMAEVMGLAASIIQIAGAGAKLSVTLYNFTSSAARADQDIRDIADDVELTSNALESVGKVFESEDTKSIISKKAVQDAHNIIKKCQGVFDELSEMVEKRRKTGKDGKKTLSMMGKLAWPMKEQRVELHRKRLESLKNSLVLLLHVLQLAQGQSRGKIEKSVIEEERDKIRELHQRQQDSIKSLQALESRFCGVAIDDEETLQGSSKAFRVPTLELMTNAQTMKLPPLEKDIESRTNTVTIDISATDDSDTSDSDATTTDEDDEHISREELSKAAKHVTKLLRRIIVLQKSLENDQKPHQKRRVRKIYQRFCRKFESGINVTQAMGPSRYGSPATRSSNQCNHALDLGDMEEGTLENFDFDSFLHVGSESMPFPVVPQQQQPMSPLPPRQHLNEPRPEEFQVDFNHTVPNMNSMGVSSCDARFQIPGFAVPGAYFSPVTSPAFNAQSHQYAHQQSQSRTSGSSTRHSPINVDMDMLGEPVMVPHEQGRRSLRSTASENGNRKKRSRDDSEETKPEIKRQRTSSRSPSNSPVLESEDDSTRASAPKQKPRGAAAKSQREKGPNKRNAPRANANGRVRQLPIVKPNQRKAKEGSRFEEFDGGRLPEDGSLTTRSLRSTQKRKRSCLIVSDAVRQRNTHARETPSIPDDMRTPVVRHPSDDKPGQEADRPRDNKIRRIRSTLDVGLEGTYSTLLQKEKKRKQIFEIEEPFDPGDRDVVDVLLKQWTVPEY</sequence>
<protein>
    <submittedName>
        <fullName evidence="1">Uncharacterized protein</fullName>
    </submittedName>
</protein>
<accession>A0ACB6FIF3</accession>
<dbReference type="Proteomes" id="UP000293547">
    <property type="component" value="Unassembled WGS sequence"/>
</dbReference>
<organism evidence="1 2">
    <name type="scientific">Alternaria gaisen</name>
    <dbReference type="NCBI Taxonomy" id="167740"/>
    <lineage>
        <taxon>Eukaryota</taxon>
        <taxon>Fungi</taxon>
        <taxon>Dikarya</taxon>
        <taxon>Ascomycota</taxon>
        <taxon>Pezizomycotina</taxon>
        <taxon>Dothideomycetes</taxon>
        <taxon>Pleosporomycetidae</taxon>
        <taxon>Pleosporales</taxon>
        <taxon>Pleosporineae</taxon>
        <taxon>Pleosporaceae</taxon>
        <taxon>Alternaria</taxon>
        <taxon>Alternaria sect. Alternaria</taxon>
    </lineage>
</organism>
<evidence type="ECO:0000313" key="2">
    <source>
        <dbReference type="Proteomes" id="UP000293547"/>
    </source>
</evidence>